<keyword evidence="7" id="KW-1185">Reference proteome</keyword>
<dbReference type="InterPro" id="IPR015943">
    <property type="entry name" value="WD40/YVTN_repeat-like_dom_sf"/>
</dbReference>
<comment type="caution">
    <text evidence="6">The sequence shown here is derived from an EMBL/GenBank/DDBJ whole genome shotgun (WGS) entry which is preliminary data.</text>
</comment>
<dbReference type="PANTHER" id="PTHR19858:SF0">
    <property type="entry name" value="PERIODIC TRYPTOPHAN PROTEIN 2 HOMOLOG"/>
    <property type="match status" value="1"/>
</dbReference>
<dbReference type="Proteomes" id="UP001168877">
    <property type="component" value="Unassembled WGS sequence"/>
</dbReference>
<evidence type="ECO:0000256" key="1">
    <source>
        <dbReference type="ARBA" id="ARBA00010226"/>
    </source>
</evidence>
<protein>
    <recommendedName>
        <fullName evidence="5">Small-subunit processome Utp12 domain-containing protein</fullName>
    </recommendedName>
</protein>
<name>A0AA39SVM2_ACESA</name>
<dbReference type="GO" id="GO:0034388">
    <property type="term" value="C:Pwp2p-containing subcomplex of 90S preribosome"/>
    <property type="evidence" value="ECO:0007669"/>
    <property type="project" value="TreeGrafter"/>
</dbReference>
<dbReference type="InterPro" id="IPR036322">
    <property type="entry name" value="WD40_repeat_dom_sf"/>
</dbReference>
<dbReference type="Pfam" id="PF04003">
    <property type="entry name" value="Utp12"/>
    <property type="match status" value="1"/>
</dbReference>
<dbReference type="InterPro" id="IPR001680">
    <property type="entry name" value="WD40_rpt"/>
</dbReference>
<feature type="repeat" description="WD" evidence="4">
    <location>
        <begin position="181"/>
        <end position="222"/>
    </location>
</feature>
<reference evidence="6" key="2">
    <citation type="submission" date="2023-06" db="EMBL/GenBank/DDBJ databases">
        <authorList>
            <person name="Swenson N.G."/>
            <person name="Wegrzyn J.L."/>
            <person name="Mcevoy S.L."/>
        </authorList>
    </citation>
    <scope>NUCLEOTIDE SEQUENCE</scope>
    <source>
        <strain evidence="6">NS2018</strain>
        <tissue evidence="6">Leaf</tissue>
    </source>
</reference>
<dbReference type="GO" id="GO:0000028">
    <property type="term" value="P:ribosomal small subunit assembly"/>
    <property type="evidence" value="ECO:0007669"/>
    <property type="project" value="TreeGrafter"/>
</dbReference>
<dbReference type="InterPro" id="IPR007148">
    <property type="entry name" value="SSU_processome_Utp12"/>
</dbReference>
<evidence type="ECO:0000256" key="3">
    <source>
        <dbReference type="ARBA" id="ARBA00022737"/>
    </source>
</evidence>
<dbReference type="PANTHER" id="PTHR19858">
    <property type="entry name" value="WD40 REPEAT PROTEIN"/>
    <property type="match status" value="1"/>
</dbReference>
<proteinExistence type="inferred from homology"/>
<gene>
    <name evidence="6" type="ORF">LWI29_016985</name>
</gene>
<sequence>MGAGKLVQIWRSPGFKKEVFGFELVRTLADCNDKVTALNWSPDSKYLLVGSKDLAARLFYVNEKLKGVQSNKPFLLLGHRDSIVGCFFGVDERTDTLNKIYTITLSVVGVIVAVMVNWMKLEGKTQSHPHRVLQRGTAKVRRGKILMGKVSIQILNYWPLGQMITKSRVWTVSSRFCFVTFAEHTNAVTALHFMANNHCPISASLDGTVCAWDLFRYRNFRTFTTPSFRQFVSLAADQSGEVICAGTLDSFEIFVWSMKRVAVDAALNEDQPSRALILNLRLNEDSLIKKCIFAVSPVDIPAVTSSITHRYMQRLIEAVAELLESCPHLEFILCWCQELCKSHGSSIQQNSRNLLPSLKSLQKVITRIHQDLADTCSSNEYMLRYLCSVGDKK</sequence>
<keyword evidence="2 4" id="KW-0853">WD repeat</keyword>
<dbReference type="SMART" id="SM00320">
    <property type="entry name" value="WD40"/>
    <property type="match status" value="2"/>
</dbReference>
<dbReference type="PROSITE" id="PS50082">
    <property type="entry name" value="WD_REPEATS_2"/>
    <property type="match status" value="1"/>
</dbReference>
<evidence type="ECO:0000313" key="7">
    <source>
        <dbReference type="Proteomes" id="UP001168877"/>
    </source>
</evidence>
<dbReference type="EMBL" id="JAUESC010000004">
    <property type="protein sequence ID" value="KAK0596579.1"/>
    <property type="molecule type" value="Genomic_DNA"/>
</dbReference>
<organism evidence="6 7">
    <name type="scientific">Acer saccharum</name>
    <name type="common">Sugar maple</name>
    <dbReference type="NCBI Taxonomy" id="4024"/>
    <lineage>
        <taxon>Eukaryota</taxon>
        <taxon>Viridiplantae</taxon>
        <taxon>Streptophyta</taxon>
        <taxon>Embryophyta</taxon>
        <taxon>Tracheophyta</taxon>
        <taxon>Spermatophyta</taxon>
        <taxon>Magnoliopsida</taxon>
        <taxon>eudicotyledons</taxon>
        <taxon>Gunneridae</taxon>
        <taxon>Pentapetalae</taxon>
        <taxon>rosids</taxon>
        <taxon>malvids</taxon>
        <taxon>Sapindales</taxon>
        <taxon>Sapindaceae</taxon>
        <taxon>Hippocastanoideae</taxon>
        <taxon>Acereae</taxon>
        <taxon>Acer</taxon>
    </lineage>
</organism>
<evidence type="ECO:0000256" key="2">
    <source>
        <dbReference type="ARBA" id="ARBA00022574"/>
    </source>
</evidence>
<dbReference type="Pfam" id="PF00400">
    <property type="entry name" value="WD40"/>
    <property type="match status" value="2"/>
</dbReference>
<dbReference type="GO" id="GO:0000462">
    <property type="term" value="P:maturation of SSU-rRNA from tricistronic rRNA transcript (SSU-rRNA, 5.8S rRNA, LSU-rRNA)"/>
    <property type="evidence" value="ECO:0007669"/>
    <property type="project" value="TreeGrafter"/>
</dbReference>
<dbReference type="PROSITE" id="PS50294">
    <property type="entry name" value="WD_REPEATS_REGION"/>
    <property type="match status" value="1"/>
</dbReference>
<comment type="similarity">
    <text evidence="1">Belongs to the WD repeat PWP2 family.</text>
</comment>
<dbReference type="AlphaFoldDB" id="A0AA39SVM2"/>
<dbReference type="GO" id="GO:0032040">
    <property type="term" value="C:small-subunit processome"/>
    <property type="evidence" value="ECO:0007669"/>
    <property type="project" value="TreeGrafter"/>
</dbReference>
<dbReference type="Gene3D" id="2.130.10.10">
    <property type="entry name" value="YVTN repeat-like/Quinoprotein amine dehydrogenase"/>
    <property type="match status" value="2"/>
</dbReference>
<dbReference type="SUPFAM" id="SSF50978">
    <property type="entry name" value="WD40 repeat-like"/>
    <property type="match status" value="1"/>
</dbReference>
<feature type="domain" description="Small-subunit processome Utp12" evidence="5">
    <location>
        <begin position="283"/>
        <end position="388"/>
    </location>
</feature>
<evidence type="ECO:0000259" key="5">
    <source>
        <dbReference type="Pfam" id="PF04003"/>
    </source>
</evidence>
<evidence type="ECO:0000256" key="4">
    <source>
        <dbReference type="PROSITE-ProRule" id="PRU00221"/>
    </source>
</evidence>
<keyword evidence="3" id="KW-0677">Repeat</keyword>
<evidence type="ECO:0000313" key="6">
    <source>
        <dbReference type="EMBL" id="KAK0596579.1"/>
    </source>
</evidence>
<reference evidence="6" key="1">
    <citation type="journal article" date="2022" name="Plant J.">
        <title>Strategies of tolerance reflected in two North American maple genomes.</title>
        <authorList>
            <person name="McEvoy S.L."/>
            <person name="Sezen U.U."/>
            <person name="Trouern-Trend A."/>
            <person name="McMahon S.M."/>
            <person name="Schaberg P.G."/>
            <person name="Yang J."/>
            <person name="Wegrzyn J.L."/>
            <person name="Swenson N.G."/>
        </authorList>
    </citation>
    <scope>NUCLEOTIDE SEQUENCE</scope>
    <source>
        <strain evidence="6">NS2018</strain>
    </source>
</reference>
<accession>A0AA39SVM2</accession>
<dbReference type="InterPro" id="IPR027145">
    <property type="entry name" value="PWP2"/>
</dbReference>